<protein>
    <submittedName>
        <fullName evidence="3">SDR family oxidoreductase</fullName>
    </submittedName>
</protein>
<dbReference type="EMBL" id="JAGGJA010000023">
    <property type="protein sequence ID" value="MCW9709132.1"/>
    <property type="molecule type" value="Genomic_DNA"/>
</dbReference>
<dbReference type="Gene3D" id="3.40.50.720">
    <property type="entry name" value="NAD(P)-binding Rossmann-like Domain"/>
    <property type="match status" value="1"/>
</dbReference>
<dbReference type="RefSeq" id="WP_265768002.1">
    <property type="nucleotide sequence ID" value="NZ_JAGGJA010000023.1"/>
</dbReference>
<dbReference type="InterPro" id="IPR036291">
    <property type="entry name" value="NAD(P)-bd_dom_sf"/>
</dbReference>
<dbReference type="InterPro" id="IPR001509">
    <property type="entry name" value="Epimerase_deHydtase"/>
</dbReference>
<comment type="similarity">
    <text evidence="1">Belongs to the NAD(P)-dependent epimerase/dehydratase family.</text>
</comment>
<evidence type="ECO:0000256" key="1">
    <source>
        <dbReference type="ARBA" id="ARBA00007637"/>
    </source>
</evidence>
<reference evidence="3 4" key="1">
    <citation type="submission" date="2021-03" db="EMBL/GenBank/DDBJ databases">
        <title>Aliifodinibius sp. nov., a new bacterium isolated from saline soil.</title>
        <authorList>
            <person name="Galisteo C."/>
            <person name="De La Haba R."/>
            <person name="Sanchez-Porro C."/>
            <person name="Ventosa A."/>
        </authorList>
    </citation>
    <scope>NUCLEOTIDE SEQUENCE [LARGE SCALE GENOMIC DNA]</scope>
    <source>
        <strain evidence="3 4">1BSP15-2V2</strain>
    </source>
</reference>
<accession>A0ABT3PTD2</accession>
<dbReference type="Pfam" id="PF01370">
    <property type="entry name" value="Epimerase"/>
    <property type="match status" value="1"/>
</dbReference>
<dbReference type="CDD" id="cd08946">
    <property type="entry name" value="SDR_e"/>
    <property type="match status" value="1"/>
</dbReference>
<evidence type="ECO:0000313" key="4">
    <source>
        <dbReference type="Proteomes" id="UP001207918"/>
    </source>
</evidence>
<proteinExistence type="inferred from homology"/>
<gene>
    <name evidence="3" type="ORF">J6I44_19885</name>
</gene>
<feature type="domain" description="NAD-dependent epimerase/dehydratase" evidence="2">
    <location>
        <begin position="3"/>
        <end position="230"/>
    </location>
</feature>
<evidence type="ECO:0000259" key="2">
    <source>
        <dbReference type="Pfam" id="PF01370"/>
    </source>
</evidence>
<dbReference type="Gene3D" id="3.90.25.10">
    <property type="entry name" value="UDP-galactose 4-epimerase, domain 1"/>
    <property type="match status" value="1"/>
</dbReference>
<comment type="caution">
    <text evidence="3">The sequence shown here is derived from an EMBL/GenBank/DDBJ whole genome shotgun (WGS) entry which is preliminary data.</text>
</comment>
<sequence length="302" mass="34733">MRVLVTGGAGYLGYSLTNYLNELGDISEVIVYDNLSRVHPNFFLGSKKLNKTTFIKGDILNTDKLIKILKNIDVVYHLAAHTPFPKNHLENFRYEQINQWGTLNVVNAIKRVETVKKIIFLSTSAVYGNRHEISPEAVPQPQNAYSKSKYEAEKYVKALSEKCEINVIRSGNIFGYNLCFRLDAVINNFIFESIVNKKIQIYGNGKQMRPFIHIDTLCMYLVDLLEDFSTSQTTKTIADFNSNLNQIKQILLDNLPELEYIYLNQNLSFDSHSLHKSLLLDKGQETLIKKSFLNFKNHIRIK</sequence>
<dbReference type="PANTHER" id="PTHR43000">
    <property type="entry name" value="DTDP-D-GLUCOSE 4,6-DEHYDRATASE-RELATED"/>
    <property type="match status" value="1"/>
</dbReference>
<organism evidence="3 4">
    <name type="scientific">Fodinibius salsisoli</name>
    <dbReference type="NCBI Taxonomy" id="2820877"/>
    <lineage>
        <taxon>Bacteria</taxon>
        <taxon>Pseudomonadati</taxon>
        <taxon>Balneolota</taxon>
        <taxon>Balneolia</taxon>
        <taxon>Balneolales</taxon>
        <taxon>Balneolaceae</taxon>
        <taxon>Fodinibius</taxon>
    </lineage>
</organism>
<dbReference type="Proteomes" id="UP001207918">
    <property type="component" value="Unassembled WGS sequence"/>
</dbReference>
<name>A0ABT3PTD2_9BACT</name>
<keyword evidence="4" id="KW-1185">Reference proteome</keyword>
<dbReference type="SUPFAM" id="SSF51735">
    <property type="entry name" value="NAD(P)-binding Rossmann-fold domains"/>
    <property type="match status" value="1"/>
</dbReference>
<evidence type="ECO:0000313" key="3">
    <source>
        <dbReference type="EMBL" id="MCW9709132.1"/>
    </source>
</evidence>